<sequence length="142" mass="16215">MSQLPQEIVSSFFHYVRSGTNPDDAALYMADTVLAHQVTAENETTVQRSPQNYADHVREMIDAYGHFQVEIQELISQDDRVYVRWKQTGTHIGEVDGFAPTGKPVIEIASAVYRVTDGKIAEYWIQIDREGIRKQLERNQST</sequence>
<dbReference type="AlphaFoldDB" id="A0A3S0A5Y0"/>
<dbReference type="PANTHER" id="PTHR38436">
    <property type="entry name" value="POLYKETIDE CYCLASE SNOAL-LIKE DOMAIN"/>
    <property type="match status" value="1"/>
</dbReference>
<name>A0A3S0A5Y0_9BACL</name>
<dbReference type="EMBL" id="RXHU01000021">
    <property type="protein sequence ID" value="RTE10321.1"/>
    <property type="molecule type" value="Genomic_DNA"/>
</dbReference>
<dbReference type="Proteomes" id="UP000276128">
    <property type="component" value="Unassembled WGS sequence"/>
</dbReference>
<dbReference type="Gene3D" id="3.10.450.50">
    <property type="match status" value="1"/>
</dbReference>
<dbReference type="InterPro" id="IPR032710">
    <property type="entry name" value="NTF2-like_dom_sf"/>
</dbReference>
<keyword evidence="2" id="KW-1185">Reference proteome</keyword>
<dbReference type="RefSeq" id="WP_126140664.1">
    <property type="nucleotide sequence ID" value="NZ_RXHU01000021.1"/>
</dbReference>
<evidence type="ECO:0000313" key="1">
    <source>
        <dbReference type="EMBL" id="RTE10321.1"/>
    </source>
</evidence>
<dbReference type="PANTHER" id="PTHR38436:SF1">
    <property type="entry name" value="ESTER CYCLASE"/>
    <property type="match status" value="1"/>
</dbReference>
<accession>A0A3S0A5Y0</accession>
<evidence type="ECO:0000313" key="2">
    <source>
        <dbReference type="Proteomes" id="UP000276128"/>
    </source>
</evidence>
<comment type="caution">
    <text evidence="1">The sequence shown here is derived from an EMBL/GenBank/DDBJ whole genome shotgun (WGS) entry which is preliminary data.</text>
</comment>
<proteinExistence type="predicted"/>
<dbReference type="GO" id="GO:0030638">
    <property type="term" value="P:polyketide metabolic process"/>
    <property type="evidence" value="ECO:0007669"/>
    <property type="project" value="InterPro"/>
</dbReference>
<protein>
    <submittedName>
        <fullName evidence="1">Ester cyclase</fullName>
    </submittedName>
</protein>
<dbReference type="OrthoDB" id="9182871at2"/>
<reference evidence="1 2" key="1">
    <citation type="submission" date="2018-12" db="EMBL/GenBank/DDBJ databases">
        <title>Bacillus ochoae sp. nov., Paenibacillus whitsoniae sp. nov., Paenibacillus spiritus sp. nov. Isolated from the Mars Exploration Rover during spacecraft assembly.</title>
        <authorList>
            <person name="Seuylemezian A."/>
            <person name="Vaishampayan P."/>
        </authorList>
    </citation>
    <scope>NUCLEOTIDE SEQUENCE [LARGE SCALE GENOMIC DNA]</scope>
    <source>
        <strain evidence="1 2">MER 54</strain>
    </source>
</reference>
<dbReference type="InterPro" id="IPR009959">
    <property type="entry name" value="Cyclase_SnoaL-like"/>
</dbReference>
<dbReference type="SUPFAM" id="SSF54427">
    <property type="entry name" value="NTF2-like"/>
    <property type="match status" value="1"/>
</dbReference>
<organism evidence="1 2">
    <name type="scientific">Paenibacillus whitsoniae</name>
    <dbReference type="NCBI Taxonomy" id="2496558"/>
    <lineage>
        <taxon>Bacteria</taxon>
        <taxon>Bacillati</taxon>
        <taxon>Bacillota</taxon>
        <taxon>Bacilli</taxon>
        <taxon>Bacillales</taxon>
        <taxon>Paenibacillaceae</taxon>
        <taxon>Paenibacillus</taxon>
    </lineage>
</organism>
<dbReference type="Pfam" id="PF07366">
    <property type="entry name" value="SnoaL"/>
    <property type="match status" value="1"/>
</dbReference>
<gene>
    <name evidence="1" type="ORF">EJQ19_07890</name>
</gene>